<dbReference type="EMBL" id="JBHLYQ010000110">
    <property type="protein sequence ID" value="MFC0082515.1"/>
    <property type="molecule type" value="Genomic_DNA"/>
</dbReference>
<name>A0ABV6C496_9ACTN</name>
<feature type="region of interest" description="Disordered" evidence="1">
    <location>
        <begin position="36"/>
        <end position="56"/>
    </location>
</feature>
<evidence type="ECO:0000313" key="2">
    <source>
        <dbReference type="EMBL" id="MFC0082515.1"/>
    </source>
</evidence>
<keyword evidence="3" id="KW-1185">Reference proteome</keyword>
<protein>
    <submittedName>
        <fullName evidence="2">Uncharacterized protein</fullName>
    </submittedName>
</protein>
<accession>A0ABV6C496</accession>
<gene>
    <name evidence="2" type="ORF">ACFFRE_10275</name>
</gene>
<evidence type="ECO:0000313" key="3">
    <source>
        <dbReference type="Proteomes" id="UP001589788"/>
    </source>
</evidence>
<feature type="compositionally biased region" description="Basic and acidic residues" evidence="1">
    <location>
        <begin position="43"/>
        <end position="56"/>
    </location>
</feature>
<dbReference type="Proteomes" id="UP001589788">
    <property type="component" value="Unassembled WGS sequence"/>
</dbReference>
<proteinExistence type="predicted"/>
<comment type="caution">
    <text evidence="2">The sequence shown here is derived from an EMBL/GenBank/DDBJ whole genome shotgun (WGS) entry which is preliminary data.</text>
</comment>
<evidence type="ECO:0000256" key="1">
    <source>
        <dbReference type="SAM" id="MobiDB-lite"/>
    </source>
</evidence>
<dbReference type="RefSeq" id="WP_377790119.1">
    <property type="nucleotide sequence ID" value="NZ_JBHLYQ010000110.1"/>
</dbReference>
<organism evidence="2 3">
    <name type="scientific">Aciditerrimonas ferrireducens</name>
    <dbReference type="NCBI Taxonomy" id="667306"/>
    <lineage>
        <taxon>Bacteria</taxon>
        <taxon>Bacillati</taxon>
        <taxon>Actinomycetota</taxon>
        <taxon>Acidimicrobiia</taxon>
        <taxon>Acidimicrobiales</taxon>
        <taxon>Acidimicrobiaceae</taxon>
        <taxon>Aciditerrimonas</taxon>
    </lineage>
</organism>
<reference evidence="2 3" key="1">
    <citation type="submission" date="2024-09" db="EMBL/GenBank/DDBJ databases">
        <authorList>
            <person name="Sun Q."/>
            <person name="Mori K."/>
        </authorList>
    </citation>
    <scope>NUCLEOTIDE SEQUENCE [LARGE SCALE GENOMIC DNA]</scope>
    <source>
        <strain evidence="2 3">JCM 15389</strain>
    </source>
</reference>
<sequence length="56" mass="6095">MAEVDPCSTLRRLVGEVWQLLVARLAEVCRELRGDAELEDSPVGDRGRPGSEGGSR</sequence>